<dbReference type="Pfam" id="PF21813">
    <property type="entry name" value="DUF6882"/>
    <property type="match status" value="1"/>
</dbReference>
<name>A0A4P2R5E7_SORCE</name>
<dbReference type="Proteomes" id="UP000295497">
    <property type="component" value="Chromosome"/>
</dbReference>
<dbReference type="InterPro" id="IPR049249">
    <property type="entry name" value="DUF6882"/>
</dbReference>
<organism evidence="2 3">
    <name type="scientific">Sorangium cellulosum</name>
    <name type="common">Polyangium cellulosum</name>
    <dbReference type="NCBI Taxonomy" id="56"/>
    <lineage>
        <taxon>Bacteria</taxon>
        <taxon>Pseudomonadati</taxon>
        <taxon>Myxococcota</taxon>
        <taxon>Polyangia</taxon>
        <taxon>Polyangiales</taxon>
        <taxon>Polyangiaceae</taxon>
        <taxon>Sorangium</taxon>
    </lineage>
</organism>
<evidence type="ECO:0000313" key="3">
    <source>
        <dbReference type="Proteomes" id="UP000295497"/>
    </source>
</evidence>
<dbReference type="EMBL" id="CP012672">
    <property type="protein sequence ID" value="AUX38344.1"/>
    <property type="molecule type" value="Genomic_DNA"/>
</dbReference>
<protein>
    <submittedName>
        <fullName evidence="2">Uncharacterized protein</fullName>
    </submittedName>
</protein>
<gene>
    <name evidence="2" type="ORF">SOCE836_105880</name>
</gene>
<dbReference type="RefSeq" id="WP_129580805.1">
    <property type="nucleotide sequence ID" value="NZ_CP012672.1"/>
</dbReference>
<dbReference type="AlphaFoldDB" id="A0A4P2R5E7"/>
<proteinExistence type="predicted"/>
<feature type="region of interest" description="Disordered" evidence="1">
    <location>
        <begin position="1"/>
        <end position="245"/>
    </location>
</feature>
<accession>A0A4P2R5E7</accession>
<feature type="compositionally biased region" description="Low complexity" evidence="1">
    <location>
        <begin position="182"/>
        <end position="195"/>
    </location>
</feature>
<feature type="compositionally biased region" description="Low complexity" evidence="1">
    <location>
        <begin position="54"/>
        <end position="83"/>
    </location>
</feature>
<reference evidence="2 3" key="1">
    <citation type="submission" date="2015-09" db="EMBL/GenBank/DDBJ databases">
        <title>Sorangium comparison.</title>
        <authorList>
            <person name="Zaburannyi N."/>
            <person name="Bunk B."/>
            <person name="Overmann J."/>
            <person name="Mueller R."/>
        </authorList>
    </citation>
    <scope>NUCLEOTIDE SEQUENCE [LARGE SCALE GENOMIC DNA]</scope>
    <source>
        <strain evidence="2 3">So ce836</strain>
    </source>
</reference>
<evidence type="ECO:0000256" key="1">
    <source>
        <dbReference type="SAM" id="MobiDB-lite"/>
    </source>
</evidence>
<sequence>MPKPRGRRTSAEPRRTVKASSGRARAQPRDKAGQRGVAEAGSPAALRDRHERPAASARATPGKAKAAAARSAAPAKRSATSRKVATTKRSAAARKGAATERSSARKGAATERSSARKGAATERSSARKGAATERSSARKGAATERSSARKGAATERSSARKGAATERSSARKGAATERSSARKGAAAERPAAPRLRPARARADEHARAAPPKRRPRSEKPTSEADDAELSPPRPPELDWDDTPSDGAEEALAQRWATRGEELFQQLAEHGASQHEYRADLKDGRFVWIAPGGRVSAEARARLLCSWSRTTSVAVMAWADPLVSSAGIERIDGMPAEQDSVDEEGAWQIAMRAADACGAAYLYRVSSPQAWYFLALDDLTFSPKRASFHPGAPVGLVLRAIGEVREAIASRAEPADVIRDRISALSDSLFHQARYAYRDTDWVARLDRTGSCLMHLAKRIPRACFSAVAAGQRVDEWLDRELALELINALSLIEDEWSLFG</sequence>
<evidence type="ECO:0000313" key="2">
    <source>
        <dbReference type="EMBL" id="AUX38344.1"/>
    </source>
</evidence>